<evidence type="ECO:0000313" key="8">
    <source>
        <dbReference type="Proteomes" id="UP001595807"/>
    </source>
</evidence>
<evidence type="ECO:0000256" key="5">
    <source>
        <dbReference type="ARBA" id="ARBA00023136"/>
    </source>
</evidence>
<feature type="transmembrane region" description="Helical" evidence="6">
    <location>
        <begin position="111"/>
        <end position="135"/>
    </location>
</feature>
<gene>
    <name evidence="7" type="ORF">ACFORF_01380</name>
</gene>
<feature type="transmembrane region" description="Helical" evidence="6">
    <location>
        <begin position="141"/>
        <end position="158"/>
    </location>
</feature>
<dbReference type="Pfam" id="PF02653">
    <property type="entry name" value="BPD_transp_2"/>
    <property type="match status" value="1"/>
</dbReference>
<keyword evidence="8" id="KW-1185">Reference proteome</keyword>
<keyword evidence="2" id="KW-1003">Cell membrane</keyword>
<sequence length="336" mass="35444">MSTQSSTAPSKQFNLGDFLTRNSMYIVVIAMILYTGLTQDNFFTVGNAGNIMANTSVRFIIALGISGCLITRGTDLAAGRIVGLTAIITATLVQKPDFVDKFFPNLPDLPIVLVLLIAMAAGATLGMISGSIIAFLNVPPFLATLGMQIITYGLVLIYSQSKPIGTFKSEFVQLGQGKLFGVIPYIAIIATIMGVFMWVLYNKTRYGKYMYAIGGNENAAEVSGVNVRLAKLKIYILAGLFYGLAGFLLSAKTGSAGAGAGMGYELDAIASATIGGVSTAGGQGTIPGILLGVFVFELLKVCLTYLGVTPDMTNVIQGIVIIVAVALDIRKTMVKR</sequence>
<evidence type="ECO:0000256" key="6">
    <source>
        <dbReference type="SAM" id="Phobius"/>
    </source>
</evidence>
<name>A0ABV8CTH0_9STRE</name>
<evidence type="ECO:0000313" key="7">
    <source>
        <dbReference type="EMBL" id="MFC3927287.1"/>
    </source>
</evidence>
<dbReference type="EMBL" id="JBHRZV010000006">
    <property type="protein sequence ID" value="MFC3927287.1"/>
    <property type="molecule type" value="Genomic_DNA"/>
</dbReference>
<evidence type="ECO:0000256" key="4">
    <source>
        <dbReference type="ARBA" id="ARBA00022989"/>
    </source>
</evidence>
<dbReference type="InterPro" id="IPR001851">
    <property type="entry name" value="ABC_transp_permease"/>
</dbReference>
<dbReference type="RefSeq" id="WP_380424644.1">
    <property type="nucleotide sequence ID" value="NZ_JBHRZV010000006.1"/>
</dbReference>
<dbReference type="PANTHER" id="PTHR32196">
    <property type="entry name" value="ABC TRANSPORTER PERMEASE PROTEIN YPHD-RELATED-RELATED"/>
    <property type="match status" value="1"/>
</dbReference>
<dbReference type="CDD" id="cd06579">
    <property type="entry name" value="TM_PBP1_transp_AraH_like"/>
    <property type="match status" value="1"/>
</dbReference>
<feature type="transmembrane region" description="Helical" evidence="6">
    <location>
        <begin position="312"/>
        <end position="329"/>
    </location>
</feature>
<evidence type="ECO:0000256" key="2">
    <source>
        <dbReference type="ARBA" id="ARBA00022475"/>
    </source>
</evidence>
<comment type="subcellular location">
    <subcellularLocation>
        <location evidence="1">Cell membrane</location>
        <topology evidence="1">Multi-pass membrane protein</topology>
    </subcellularLocation>
</comment>
<feature type="transmembrane region" description="Helical" evidence="6">
    <location>
        <begin position="179"/>
        <end position="201"/>
    </location>
</feature>
<keyword evidence="4 6" id="KW-1133">Transmembrane helix</keyword>
<protein>
    <submittedName>
        <fullName evidence="7">Beta-methylgalactoside transporter</fullName>
    </submittedName>
</protein>
<feature type="transmembrane region" description="Helical" evidence="6">
    <location>
        <begin position="21"/>
        <end position="39"/>
    </location>
</feature>
<keyword evidence="3 6" id="KW-0812">Transmembrane</keyword>
<organism evidence="7 8">
    <name type="scientific">Streptococcus caprae</name>
    <dbReference type="NCBI Taxonomy" id="1640501"/>
    <lineage>
        <taxon>Bacteria</taxon>
        <taxon>Bacillati</taxon>
        <taxon>Bacillota</taxon>
        <taxon>Bacilli</taxon>
        <taxon>Lactobacillales</taxon>
        <taxon>Streptococcaceae</taxon>
        <taxon>Streptococcus</taxon>
    </lineage>
</organism>
<feature type="transmembrane region" description="Helical" evidence="6">
    <location>
        <begin position="232"/>
        <end position="251"/>
    </location>
</feature>
<evidence type="ECO:0000256" key="1">
    <source>
        <dbReference type="ARBA" id="ARBA00004651"/>
    </source>
</evidence>
<keyword evidence="5 6" id="KW-0472">Membrane</keyword>
<dbReference type="PANTHER" id="PTHR32196:SF18">
    <property type="entry name" value="GALACTOSE_METHYL GALACTOSIDE IMPORT PERMEASE PROTEIN MGLC"/>
    <property type="match status" value="1"/>
</dbReference>
<comment type="caution">
    <text evidence="7">The sequence shown here is derived from an EMBL/GenBank/DDBJ whole genome shotgun (WGS) entry which is preliminary data.</text>
</comment>
<accession>A0ABV8CTH0</accession>
<feature type="transmembrane region" description="Helical" evidence="6">
    <location>
        <begin position="51"/>
        <end position="70"/>
    </location>
</feature>
<dbReference type="Proteomes" id="UP001595807">
    <property type="component" value="Unassembled WGS sequence"/>
</dbReference>
<evidence type="ECO:0000256" key="3">
    <source>
        <dbReference type="ARBA" id="ARBA00022692"/>
    </source>
</evidence>
<proteinExistence type="predicted"/>
<reference evidence="8" key="1">
    <citation type="journal article" date="2019" name="Int. J. Syst. Evol. Microbiol.">
        <title>The Global Catalogue of Microorganisms (GCM) 10K type strain sequencing project: providing services to taxonomists for standard genome sequencing and annotation.</title>
        <authorList>
            <consortium name="The Broad Institute Genomics Platform"/>
            <consortium name="The Broad Institute Genome Sequencing Center for Infectious Disease"/>
            <person name="Wu L."/>
            <person name="Ma J."/>
        </authorList>
    </citation>
    <scope>NUCLEOTIDE SEQUENCE [LARGE SCALE GENOMIC DNA]</scope>
    <source>
        <strain evidence="8">CCUG 67170</strain>
    </source>
</reference>